<feature type="compositionally biased region" description="Polar residues" evidence="1">
    <location>
        <begin position="270"/>
        <end position="281"/>
    </location>
</feature>
<comment type="caution">
    <text evidence="2">The sequence shown here is derived from an EMBL/GenBank/DDBJ whole genome shotgun (WGS) entry which is preliminary data.</text>
</comment>
<name>A0A086T472_HAPC1</name>
<dbReference type="STRING" id="857340.A0A086T472"/>
<protein>
    <recommendedName>
        <fullName evidence="4">Peroxin 20</fullName>
    </recommendedName>
</protein>
<feature type="compositionally biased region" description="Basic and acidic residues" evidence="1">
    <location>
        <begin position="329"/>
        <end position="339"/>
    </location>
</feature>
<evidence type="ECO:0008006" key="4">
    <source>
        <dbReference type="Google" id="ProtNLM"/>
    </source>
</evidence>
<keyword evidence="3" id="KW-1185">Reference proteome</keyword>
<evidence type="ECO:0000256" key="1">
    <source>
        <dbReference type="SAM" id="MobiDB-lite"/>
    </source>
</evidence>
<feature type="compositionally biased region" description="Basic and acidic residues" evidence="1">
    <location>
        <begin position="284"/>
        <end position="312"/>
    </location>
</feature>
<feature type="region of interest" description="Disordered" evidence="1">
    <location>
        <begin position="120"/>
        <end position="140"/>
    </location>
</feature>
<gene>
    <name evidence="2" type="ORF">ACRE_051070</name>
</gene>
<dbReference type="OrthoDB" id="5407351at2759"/>
<reference evidence="3" key="1">
    <citation type="journal article" date="2014" name="Genome Announc.">
        <title>Genome sequence and annotation of Acremonium chrysogenum, producer of the beta-lactam antibiotic cephalosporin C.</title>
        <authorList>
            <person name="Terfehr D."/>
            <person name="Dahlmann T.A."/>
            <person name="Specht T."/>
            <person name="Zadra I."/>
            <person name="Kuernsteiner H."/>
            <person name="Kueck U."/>
        </authorList>
    </citation>
    <scope>NUCLEOTIDE SEQUENCE [LARGE SCALE GENOMIC DNA]</scope>
    <source>
        <strain evidence="3">ATCC 11550 / CBS 779.69 / DSM 880 / IAM 14645 / JCM 23072 / IMI 49137</strain>
    </source>
</reference>
<dbReference type="Proteomes" id="UP000029964">
    <property type="component" value="Unassembled WGS sequence"/>
</dbReference>
<dbReference type="AlphaFoldDB" id="A0A086T472"/>
<evidence type="ECO:0000313" key="2">
    <source>
        <dbReference type="EMBL" id="KFH44154.1"/>
    </source>
</evidence>
<dbReference type="HOGENOM" id="CLU_042939_0_0_1"/>
<sequence length="352" mass="38203">MAEASCSGPSPFKRLVDHQARDVSHHQDRLVDNAAAGSQHGSFRSQPLRHSQSQNEFGAFMDGHGPMHGAPHYAAGRLAAHAAALEPLHHQTHSPVPHQARISPAPDASAWANDFARFSAQAPQQPQQRHAPPPAVHHAGPQLQQNRMAEAFGFQPNMAAMQPNAGFSPFYGPTNGGFMDANVASAQRPAAEADFDEEMSRWMAVHGNGAENTRAMEDVDAVMDQMARELELNDRVLQEDEAGKMETTEGQVEPGSNAHFTDLGSAEIGNLSSGNEEQPTEQGPDPKARSEVSEAAERLLESVQHEDGEKWKNSVFLSLMRDFRDGRKDIVDNEIRETPDEGGPAADRAPAN</sequence>
<organism evidence="2 3">
    <name type="scientific">Hapsidospora chrysogenum (strain ATCC 11550 / CBS 779.69 / DSM 880 / IAM 14645 / JCM 23072 / IMI 49137)</name>
    <name type="common">Acremonium chrysogenum</name>
    <dbReference type="NCBI Taxonomy" id="857340"/>
    <lineage>
        <taxon>Eukaryota</taxon>
        <taxon>Fungi</taxon>
        <taxon>Dikarya</taxon>
        <taxon>Ascomycota</taxon>
        <taxon>Pezizomycotina</taxon>
        <taxon>Sordariomycetes</taxon>
        <taxon>Hypocreomycetidae</taxon>
        <taxon>Hypocreales</taxon>
        <taxon>Bionectriaceae</taxon>
        <taxon>Hapsidospora</taxon>
    </lineage>
</organism>
<proteinExistence type="predicted"/>
<evidence type="ECO:0000313" key="3">
    <source>
        <dbReference type="Proteomes" id="UP000029964"/>
    </source>
</evidence>
<dbReference type="EMBL" id="JPKY01000054">
    <property type="protein sequence ID" value="KFH44154.1"/>
    <property type="molecule type" value="Genomic_DNA"/>
</dbReference>
<feature type="region of interest" description="Disordered" evidence="1">
    <location>
        <begin position="329"/>
        <end position="352"/>
    </location>
</feature>
<feature type="region of interest" description="Disordered" evidence="1">
    <location>
        <begin position="244"/>
        <end position="314"/>
    </location>
</feature>
<accession>A0A086T472</accession>